<reference evidence="3 4" key="1">
    <citation type="journal article" date="2018" name="G3 (Bethesda)">
        <title>A High-Quality Reference Genome for the Invasive Mosquitofish Gambusia affinis Using a Chicago Library.</title>
        <authorList>
            <person name="Hoffberg S.L."/>
            <person name="Troendle N.J."/>
            <person name="Glenn T.C."/>
            <person name="Mahmud O."/>
            <person name="Louha S."/>
            <person name="Chalopin D."/>
            <person name="Bennetzen J.L."/>
            <person name="Mauricio R."/>
        </authorList>
    </citation>
    <scope>NUCLEOTIDE SEQUENCE [LARGE SCALE GENOMIC DNA]</scope>
    <source>
        <strain evidence="3">NE01/NJP1002.9</strain>
        <tissue evidence="3">Muscle</tissue>
    </source>
</reference>
<feature type="signal peptide" evidence="2">
    <location>
        <begin position="1"/>
        <end position="36"/>
    </location>
</feature>
<evidence type="ECO:0000256" key="1">
    <source>
        <dbReference type="SAM" id="MobiDB-lite"/>
    </source>
</evidence>
<accession>A0A315VNA5</accession>
<dbReference type="InterPro" id="IPR011029">
    <property type="entry name" value="DEATH-like_dom_sf"/>
</dbReference>
<evidence type="ECO:0000313" key="3">
    <source>
        <dbReference type="EMBL" id="PWA24642.1"/>
    </source>
</evidence>
<feature type="chain" id="PRO_5016244891" description="Pyrin domain-containing protein" evidence="2">
    <location>
        <begin position="37"/>
        <end position="334"/>
    </location>
</feature>
<protein>
    <recommendedName>
        <fullName evidence="5">Pyrin domain-containing protein</fullName>
    </recommendedName>
</protein>
<keyword evidence="4" id="KW-1185">Reference proteome</keyword>
<dbReference type="SUPFAM" id="SSF50249">
    <property type="entry name" value="Nucleic acid-binding proteins"/>
    <property type="match status" value="1"/>
</dbReference>
<proteinExistence type="predicted"/>
<dbReference type="InterPro" id="IPR012340">
    <property type="entry name" value="NA-bd_OB-fold"/>
</dbReference>
<dbReference type="Gene3D" id="2.40.50.140">
    <property type="entry name" value="Nucleic acid-binding proteins"/>
    <property type="match status" value="1"/>
</dbReference>
<gene>
    <name evidence="3" type="ORF">CCH79_00016189</name>
</gene>
<organism evidence="3 4">
    <name type="scientific">Gambusia affinis</name>
    <name type="common">Western mosquitofish</name>
    <name type="synonym">Heterandria affinis</name>
    <dbReference type="NCBI Taxonomy" id="33528"/>
    <lineage>
        <taxon>Eukaryota</taxon>
        <taxon>Metazoa</taxon>
        <taxon>Chordata</taxon>
        <taxon>Craniata</taxon>
        <taxon>Vertebrata</taxon>
        <taxon>Euteleostomi</taxon>
        <taxon>Actinopterygii</taxon>
        <taxon>Neopterygii</taxon>
        <taxon>Teleostei</taxon>
        <taxon>Neoteleostei</taxon>
        <taxon>Acanthomorphata</taxon>
        <taxon>Ovalentaria</taxon>
        <taxon>Atherinomorphae</taxon>
        <taxon>Cyprinodontiformes</taxon>
        <taxon>Poeciliidae</taxon>
        <taxon>Poeciliinae</taxon>
        <taxon>Gambusia</taxon>
    </lineage>
</organism>
<name>A0A315VNA5_GAMAF</name>
<dbReference type="Proteomes" id="UP000250572">
    <property type="component" value="Unassembled WGS sequence"/>
</dbReference>
<sequence length="334" mass="37774">MLRRSSKPFPDICPTDQPGEGLLLFLLLLFLICVAGEMCESPEWKNNLTDIIEDLSKQQYQKMLLYLKKIPKSVKEDDTHREKMAQTIIEYYGEKESIAEIRRIMDEIPRRDSPIQNLLNPFVEKLGKKRKPGPKSKKQQESPSEFKKKKKTESDPDDDDDDDVKAGFEKNNVVFDSDSSDDETQAGDPGSPQSEKIQMKKTPTKKDKQAFELEDGTGSITVDLWGDDTKHLNGISNGDRVRVTNLKTNLYNGRVSLNSTNSTRITKVQSAQVQNVNITIKGISKFDGINAELEVEIKNQVKTLEVSCPILAKAVGLRLDDDFKAKLLKKLELK</sequence>
<keyword evidence="2" id="KW-0732">Signal</keyword>
<feature type="non-terminal residue" evidence="3">
    <location>
        <position position="334"/>
    </location>
</feature>
<evidence type="ECO:0000313" key="4">
    <source>
        <dbReference type="Proteomes" id="UP000250572"/>
    </source>
</evidence>
<dbReference type="AlphaFoldDB" id="A0A315VNA5"/>
<dbReference type="Gene3D" id="1.10.533.10">
    <property type="entry name" value="Death Domain, Fas"/>
    <property type="match status" value="1"/>
</dbReference>
<dbReference type="EMBL" id="NHOQ01001398">
    <property type="protein sequence ID" value="PWA24642.1"/>
    <property type="molecule type" value="Genomic_DNA"/>
</dbReference>
<feature type="compositionally biased region" description="Basic residues" evidence="1">
    <location>
        <begin position="127"/>
        <end position="137"/>
    </location>
</feature>
<evidence type="ECO:0000256" key="2">
    <source>
        <dbReference type="SAM" id="SignalP"/>
    </source>
</evidence>
<comment type="caution">
    <text evidence="3">The sequence shown here is derived from an EMBL/GenBank/DDBJ whole genome shotgun (WGS) entry which is preliminary data.</text>
</comment>
<feature type="region of interest" description="Disordered" evidence="1">
    <location>
        <begin position="123"/>
        <end position="211"/>
    </location>
</feature>
<evidence type="ECO:0008006" key="5">
    <source>
        <dbReference type="Google" id="ProtNLM"/>
    </source>
</evidence>